<keyword evidence="2" id="KW-1185">Reference proteome</keyword>
<accession>A0A1L9QQX4</accession>
<evidence type="ECO:0000313" key="2">
    <source>
        <dbReference type="Proteomes" id="UP000183940"/>
    </source>
</evidence>
<gene>
    <name evidence="1" type="ORF">BI308_13370</name>
</gene>
<evidence type="ECO:0000313" key="1">
    <source>
        <dbReference type="EMBL" id="OJJ25026.1"/>
    </source>
</evidence>
<comment type="caution">
    <text evidence="1">The sequence shown here is derived from an EMBL/GenBank/DDBJ whole genome shotgun (WGS) entry which is preliminary data.</text>
</comment>
<dbReference type="STRING" id="1925591.BI308_13370"/>
<sequence length="169" mass="18595">MQRLTSTLVHSSSVLTPLMVTLMVSLGNGAPALAQNRSSSPESSQAEAIAQFPDGVYFYGESPQLDQLGQAYMVFETHQQKLLGAFYLPHSSFDCFYGQVVQNQLSLTVIDSYERTAHAYAMALEPVAIASSPGSTNLQFEPEGFHRIPQLRDAERGYLETCRQDLGNN</sequence>
<dbReference type="AlphaFoldDB" id="A0A1L9QQX4"/>
<name>A0A1L9QQX4_9CYAN</name>
<reference evidence="1" key="1">
    <citation type="submission" date="2016-10" db="EMBL/GenBank/DDBJ databases">
        <title>CRISPR-Cas defence system in Roseofilum reptotaenium: evidence of a bacteriophage-cyanobacterium arms race in the coral black band disease.</title>
        <authorList>
            <person name="Buerger P."/>
            <person name="Wood-Charlson E.M."/>
            <person name="Weynberg K.D."/>
            <person name="Willis B."/>
            <person name="Van Oppen M.J."/>
        </authorList>
    </citation>
    <scope>NUCLEOTIDE SEQUENCE [LARGE SCALE GENOMIC DNA]</scope>
    <source>
        <strain evidence="1">AO1-A</strain>
    </source>
</reference>
<dbReference type="EMBL" id="MLAW01000022">
    <property type="protein sequence ID" value="OJJ25026.1"/>
    <property type="molecule type" value="Genomic_DNA"/>
</dbReference>
<protein>
    <submittedName>
        <fullName evidence="1">Uncharacterized protein</fullName>
    </submittedName>
</protein>
<organism evidence="1 2">
    <name type="scientific">Roseofilum reptotaenium AO1-A</name>
    <dbReference type="NCBI Taxonomy" id="1925591"/>
    <lineage>
        <taxon>Bacteria</taxon>
        <taxon>Bacillati</taxon>
        <taxon>Cyanobacteriota</taxon>
        <taxon>Cyanophyceae</taxon>
        <taxon>Desertifilales</taxon>
        <taxon>Desertifilaceae</taxon>
        <taxon>Roseofilum</taxon>
    </lineage>
</organism>
<dbReference type="Proteomes" id="UP000183940">
    <property type="component" value="Unassembled WGS sequence"/>
</dbReference>
<proteinExistence type="predicted"/>